<dbReference type="KEGG" id="nav:JQS30_14680"/>
<sequence>MMPTNDEDRDSLQGDVTVLIPAAGQGLRLGGTLPKALRLLRGRTLLQHAVDRAAAAPSVSAIIVAAPPGWEEQVRQQLSWCPLVTVTTGAQNRQASVAKALALAPRADIVLVHDAARALTPPAIFEAVAAAIRSGADAAVPALAVTDTIKVVDAEGIVTATPQRENLRAIQTPQGCRADLLARAHAASFDVATDDAGLIERLGGRVKTVPGSHMAMKITHPADMEWAQHLLDTVGDANQGG</sequence>
<feature type="site" description="Positions MEP for the nucleophilic attack" evidence="7">
    <location>
        <position position="164"/>
    </location>
</feature>
<dbReference type="PROSITE" id="PS01295">
    <property type="entry name" value="ISPD"/>
    <property type="match status" value="1"/>
</dbReference>
<evidence type="ECO:0000256" key="4">
    <source>
        <dbReference type="ARBA" id="ARBA00022679"/>
    </source>
</evidence>
<comment type="catalytic activity">
    <reaction evidence="1 7">
        <text>2-C-methyl-D-erythritol 4-phosphate + CTP + H(+) = 4-CDP-2-C-methyl-D-erythritol + diphosphate</text>
        <dbReference type="Rhea" id="RHEA:13429"/>
        <dbReference type="ChEBI" id="CHEBI:15378"/>
        <dbReference type="ChEBI" id="CHEBI:33019"/>
        <dbReference type="ChEBI" id="CHEBI:37563"/>
        <dbReference type="ChEBI" id="CHEBI:57823"/>
        <dbReference type="ChEBI" id="CHEBI:58262"/>
        <dbReference type="EC" id="2.7.7.60"/>
    </reaction>
</comment>
<name>A0A895XRV2_9ACTN</name>
<evidence type="ECO:0000256" key="1">
    <source>
        <dbReference type="ARBA" id="ARBA00001282"/>
    </source>
</evidence>
<feature type="site" description="Transition state stabilizer" evidence="7">
    <location>
        <position position="35"/>
    </location>
</feature>
<feature type="site" description="Transition state stabilizer" evidence="7">
    <location>
        <position position="28"/>
    </location>
</feature>
<evidence type="ECO:0000313" key="9">
    <source>
        <dbReference type="Proteomes" id="UP000662939"/>
    </source>
</evidence>
<dbReference type="InterPro" id="IPR018294">
    <property type="entry name" value="ISPD_synthase_CS"/>
</dbReference>
<dbReference type="UniPathway" id="UPA00056">
    <property type="reaction ID" value="UER00093"/>
</dbReference>
<dbReference type="SUPFAM" id="SSF53448">
    <property type="entry name" value="Nucleotide-diphospho-sugar transferases"/>
    <property type="match status" value="1"/>
</dbReference>
<dbReference type="Pfam" id="PF01128">
    <property type="entry name" value="IspD"/>
    <property type="match status" value="1"/>
</dbReference>
<accession>A0A895XRV2</accession>
<dbReference type="InterPro" id="IPR034683">
    <property type="entry name" value="IspD/TarI"/>
</dbReference>
<dbReference type="HAMAP" id="MF_00108">
    <property type="entry name" value="IspD"/>
    <property type="match status" value="1"/>
</dbReference>
<dbReference type="CDD" id="cd02516">
    <property type="entry name" value="CDP-ME_synthetase"/>
    <property type="match status" value="1"/>
</dbReference>
<keyword evidence="6 7" id="KW-0414">Isoprene biosynthesis</keyword>
<keyword evidence="5 7" id="KW-0548">Nucleotidyltransferase</keyword>
<dbReference type="NCBIfam" id="TIGR00453">
    <property type="entry name" value="ispD"/>
    <property type="match status" value="1"/>
</dbReference>
<dbReference type="Proteomes" id="UP000662939">
    <property type="component" value="Chromosome"/>
</dbReference>
<dbReference type="GO" id="GO:0019288">
    <property type="term" value="P:isopentenyl diphosphate biosynthetic process, methylerythritol 4-phosphate pathway"/>
    <property type="evidence" value="ECO:0007669"/>
    <property type="project" value="UniProtKB-UniRule"/>
</dbReference>
<dbReference type="FunFam" id="3.90.550.10:FF:000003">
    <property type="entry name" value="2-C-methyl-D-erythritol 4-phosphate cytidylyltransferase"/>
    <property type="match status" value="1"/>
</dbReference>
<comment type="similarity">
    <text evidence="3 7">Belongs to the IspD/TarI cytidylyltransferase family. IspD subfamily.</text>
</comment>
<evidence type="ECO:0000256" key="5">
    <source>
        <dbReference type="ARBA" id="ARBA00022695"/>
    </source>
</evidence>
<dbReference type="PANTHER" id="PTHR32125">
    <property type="entry name" value="2-C-METHYL-D-ERYTHRITOL 4-PHOSPHATE CYTIDYLYLTRANSFERASE, CHLOROPLASTIC"/>
    <property type="match status" value="1"/>
</dbReference>
<dbReference type="GO" id="GO:0050518">
    <property type="term" value="F:2-C-methyl-D-erythritol 4-phosphate cytidylyltransferase activity"/>
    <property type="evidence" value="ECO:0007669"/>
    <property type="project" value="UniProtKB-UniRule"/>
</dbReference>
<evidence type="ECO:0000256" key="3">
    <source>
        <dbReference type="ARBA" id="ARBA00009789"/>
    </source>
</evidence>
<dbReference type="PANTHER" id="PTHR32125:SF4">
    <property type="entry name" value="2-C-METHYL-D-ERYTHRITOL 4-PHOSPHATE CYTIDYLYLTRANSFERASE, CHLOROPLASTIC"/>
    <property type="match status" value="1"/>
</dbReference>
<reference evidence="8" key="1">
    <citation type="submission" date="2021-02" db="EMBL/GenBank/DDBJ databases">
        <title>Natronoglycomyces albus gen. nov., sp. nov, a haloalkaliphilic actinobacterium from a soda solonchak soil.</title>
        <authorList>
            <person name="Sorokin D.Y."/>
            <person name="Khijniak T.V."/>
            <person name="Zakharycheva A.P."/>
            <person name="Boueva O.V."/>
            <person name="Ariskina E.V."/>
            <person name="Hahnke R.L."/>
            <person name="Bunk B."/>
            <person name="Sproer C."/>
            <person name="Schumann P."/>
            <person name="Evtushenko L.I."/>
            <person name="Kublanov I.V."/>
        </authorList>
    </citation>
    <scope>NUCLEOTIDE SEQUENCE</scope>
    <source>
        <strain evidence="8">DSM 106290</strain>
    </source>
</reference>
<dbReference type="EMBL" id="CP070496">
    <property type="protein sequence ID" value="QSB04990.1"/>
    <property type="molecule type" value="Genomic_DNA"/>
</dbReference>
<keyword evidence="9" id="KW-1185">Reference proteome</keyword>
<keyword evidence="4 7" id="KW-0808">Transferase</keyword>
<comment type="pathway">
    <text evidence="2 7">Isoprenoid biosynthesis; isopentenyl diphosphate biosynthesis via DXP pathway; isopentenyl diphosphate from 1-deoxy-D-xylulose 5-phosphate: step 2/6.</text>
</comment>
<evidence type="ECO:0000313" key="8">
    <source>
        <dbReference type="EMBL" id="QSB04990.1"/>
    </source>
</evidence>
<protein>
    <recommendedName>
        <fullName evidence="7">2-C-methyl-D-erythritol 4-phosphate cytidylyltransferase</fullName>
        <ecNumber evidence="7">2.7.7.60</ecNumber>
    </recommendedName>
    <alternativeName>
        <fullName evidence="7">4-diphosphocytidyl-2C-methyl-D-erythritol synthase</fullName>
    </alternativeName>
    <alternativeName>
        <fullName evidence="7">MEP cytidylyltransferase</fullName>
        <shortName evidence="7">MCT</shortName>
    </alternativeName>
</protein>
<gene>
    <name evidence="7" type="primary">ispD</name>
    <name evidence="8" type="ORF">JQS30_14680</name>
</gene>
<evidence type="ECO:0000256" key="2">
    <source>
        <dbReference type="ARBA" id="ARBA00004787"/>
    </source>
</evidence>
<feature type="site" description="Positions MEP for the nucleophilic attack" evidence="7">
    <location>
        <position position="217"/>
    </location>
</feature>
<organism evidence="8 9">
    <name type="scientific">Natronoglycomyces albus</name>
    <dbReference type="NCBI Taxonomy" id="2811108"/>
    <lineage>
        <taxon>Bacteria</taxon>
        <taxon>Bacillati</taxon>
        <taxon>Actinomycetota</taxon>
        <taxon>Actinomycetes</taxon>
        <taxon>Glycomycetales</taxon>
        <taxon>Glycomycetaceae</taxon>
        <taxon>Natronoglycomyces</taxon>
    </lineage>
</organism>
<dbReference type="InterPro" id="IPR001228">
    <property type="entry name" value="IspD"/>
</dbReference>
<evidence type="ECO:0000256" key="7">
    <source>
        <dbReference type="HAMAP-Rule" id="MF_00108"/>
    </source>
</evidence>
<dbReference type="InterPro" id="IPR050088">
    <property type="entry name" value="IspD/TarI_cytidylyltransf_bact"/>
</dbReference>
<evidence type="ECO:0000256" key="6">
    <source>
        <dbReference type="ARBA" id="ARBA00023229"/>
    </source>
</evidence>
<dbReference type="InterPro" id="IPR029044">
    <property type="entry name" value="Nucleotide-diphossugar_trans"/>
</dbReference>
<comment type="function">
    <text evidence="7">Catalyzes the formation of 4-diphosphocytidyl-2-C-methyl-D-erythritol from CTP and 2-C-methyl-D-erythritol 4-phosphate (MEP).</text>
</comment>
<proteinExistence type="inferred from homology"/>
<dbReference type="AlphaFoldDB" id="A0A895XRV2"/>
<dbReference type="Gene3D" id="3.90.550.10">
    <property type="entry name" value="Spore Coat Polysaccharide Biosynthesis Protein SpsA, Chain A"/>
    <property type="match status" value="1"/>
</dbReference>
<dbReference type="EC" id="2.7.7.60" evidence="7"/>